<dbReference type="PANTHER" id="PTHR10357:SF179">
    <property type="entry name" value="NEUTRAL AND BASIC AMINO ACID TRANSPORT PROTEIN RBAT"/>
    <property type="match status" value="1"/>
</dbReference>
<evidence type="ECO:0000256" key="3">
    <source>
        <dbReference type="ARBA" id="ARBA00023295"/>
    </source>
</evidence>
<dbReference type="SUPFAM" id="SSF51011">
    <property type="entry name" value="Glycosyl hydrolase domain"/>
    <property type="match status" value="1"/>
</dbReference>
<dbReference type="Gene3D" id="3.20.20.80">
    <property type="entry name" value="Glycosidases"/>
    <property type="match status" value="2"/>
</dbReference>
<dbReference type="GO" id="GO:0009313">
    <property type="term" value="P:oligosaccharide catabolic process"/>
    <property type="evidence" value="ECO:0007669"/>
    <property type="project" value="TreeGrafter"/>
</dbReference>
<name>A0AB39XM99_9BRAD</name>
<keyword evidence="2 6" id="KW-0378">Hydrolase</keyword>
<evidence type="ECO:0000256" key="4">
    <source>
        <dbReference type="SAM" id="MobiDB-lite"/>
    </source>
</evidence>
<dbReference type="AlphaFoldDB" id="A0AB39XM99"/>
<dbReference type="FunFam" id="3.90.400.10:FF:000002">
    <property type="entry name" value="Sucrose isomerase"/>
    <property type="match status" value="1"/>
</dbReference>
<sequence>MNEVTDEWWKSAVIYELAPISFQDSNGDGRGDLPGLFSRIEYLAWLGVDALWLTPIYNSPFRDFGYDISDFRSVDRTFGSLDDMDRLIARLHELNIKLILDLVPNHTSCDHEWFVESRASRDNPKADWYIWTEPAETGGPPNNWLSRFGGSAWQWCDARGQYYYHSFLVEQPDLNWRNPDLRAAIADVMRFWLDRGIDGFRVDASAVLIKDHLLRDNPPAPQAEDKPPPQRFTPVFTDDRPETMQCIEFIRETIDRYDSRLLCGEVQGKTDRIGHFYGTERPRLHLPLNFALLDCDWDVLALQAAIDAYMNALPKGGWPVWVIGGHDKQRIASSIGQAAMRTLAMLLMTLKGTPFFFMGDEIGRERVHIPDDRIDDPFEKLVKGYGLCRDPERAPMRWDDSPAGGFTTGTPWLPLEKDGARNIEQQRRDERSILHLFRSLIAVRRKHRALQRGEYHPVRARHNILAFKRSLDQSELLIVLNIAAEPRRFEGDCRGNVLLSTHPDRSPPTVEPASVLLRANEGVIIELERPGGPAGAATAQ</sequence>
<keyword evidence="3" id="KW-0326">Glycosidase</keyword>
<dbReference type="PANTHER" id="PTHR10357">
    <property type="entry name" value="ALPHA-AMYLASE FAMILY MEMBER"/>
    <property type="match status" value="1"/>
</dbReference>
<dbReference type="InterPro" id="IPR017853">
    <property type="entry name" value="GH"/>
</dbReference>
<dbReference type="SMART" id="SM00642">
    <property type="entry name" value="Aamy"/>
    <property type="match status" value="1"/>
</dbReference>
<proteinExistence type="inferred from homology"/>
<evidence type="ECO:0000313" key="6">
    <source>
        <dbReference type="EMBL" id="XDV57807.1"/>
    </source>
</evidence>
<dbReference type="RefSeq" id="WP_369722244.1">
    <property type="nucleotide sequence ID" value="NZ_CP165734.1"/>
</dbReference>
<evidence type="ECO:0000256" key="2">
    <source>
        <dbReference type="ARBA" id="ARBA00022801"/>
    </source>
</evidence>
<evidence type="ECO:0000259" key="5">
    <source>
        <dbReference type="SMART" id="SM00642"/>
    </source>
</evidence>
<protein>
    <submittedName>
        <fullName evidence="6">Alpha-amylase family glycosyl hydrolase</fullName>
    </submittedName>
</protein>
<dbReference type="Gene3D" id="2.60.40.1180">
    <property type="entry name" value="Golgi alpha-mannosidase II"/>
    <property type="match status" value="1"/>
</dbReference>
<dbReference type="EMBL" id="CP165734">
    <property type="protein sequence ID" value="XDV57807.1"/>
    <property type="molecule type" value="Genomic_DNA"/>
</dbReference>
<reference evidence="6" key="1">
    <citation type="submission" date="2024-08" db="EMBL/GenBank/DDBJ databases">
        <authorList>
            <person name="Chaddad Z."/>
            <person name="Lamrabet M."/>
            <person name="Bouhnik O."/>
            <person name="Alami S."/>
            <person name="Wipf D."/>
            <person name="Courty P.E."/>
            <person name="Missbah El Idrissi M."/>
        </authorList>
    </citation>
    <scope>NUCLEOTIDE SEQUENCE</scope>
    <source>
        <strain evidence="6">LLZ17</strain>
    </source>
</reference>
<dbReference type="InterPro" id="IPR013780">
    <property type="entry name" value="Glyco_hydro_b"/>
</dbReference>
<dbReference type="GO" id="GO:0004556">
    <property type="term" value="F:alpha-amylase activity"/>
    <property type="evidence" value="ECO:0007669"/>
    <property type="project" value="TreeGrafter"/>
</dbReference>
<evidence type="ECO:0000256" key="1">
    <source>
        <dbReference type="ARBA" id="ARBA00008061"/>
    </source>
</evidence>
<dbReference type="Gene3D" id="3.90.400.10">
    <property type="entry name" value="Oligo-1,6-glucosidase, Domain 2"/>
    <property type="match status" value="1"/>
</dbReference>
<accession>A0AB39XM99</accession>
<organism evidence="6">
    <name type="scientific">Bradyrhizobium sp. LLZ17</name>
    <dbReference type="NCBI Taxonomy" id="3239388"/>
    <lineage>
        <taxon>Bacteria</taxon>
        <taxon>Pseudomonadati</taxon>
        <taxon>Pseudomonadota</taxon>
        <taxon>Alphaproteobacteria</taxon>
        <taxon>Hyphomicrobiales</taxon>
        <taxon>Nitrobacteraceae</taxon>
        <taxon>Bradyrhizobium</taxon>
    </lineage>
</organism>
<dbReference type="SUPFAM" id="SSF51445">
    <property type="entry name" value="(Trans)glycosidases"/>
    <property type="match status" value="1"/>
</dbReference>
<feature type="domain" description="Glycosyl hydrolase family 13 catalytic" evidence="5">
    <location>
        <begin position="16"/>
        <end position="393"/>
    </location>
</feature>
<dbReference type="InterPro" id="IPR006047">
    <property type="entry name" value="GH13_cat_dom"/>
</dbReference>
<gene>
    <name evidence="6" type="ORF">AB8Z38_35860</name>
</gene>
<comment type="similarity">
    <text evidence="1">Belongs to the glycosyl hydrolase 13 family.</text>
</comment>
<dbReference type="Pfam" id="PF00128">
    <property type="entry name" value="Alpha-amylase"/>
    <property type="match status" value="1"/>
</dbReference>
<dbReference type="InterPro" id="IPR045857">
    <property type="entry name" value="O16G_dom_2"/>
</dbReference>
<feature type="region of interest" description="Disordered" evidence="4">
    <location>
        <begin position="217"/>
        <end position="237"/>
    </location>
</feature>